<evidence type="ECO:0000313" key="3">
    <source>
        <dbReference type="EMBL" id="KAK3197871.1"/>
    </source>
</evidence>
<dbReference type="EMBL" id="JANJYJ010000007">
    <property type="protein sequence ID" value="KAK3197871.1"/>
    <property type="molecule type" value="Genomic_DNA"/>
</dbReference>
<reference evidence="3" key="1">
    <citation type="journal article" date="2023" name="Plant J.">
        <title>Genome sequences and population genomics provide insights into the demographic history, inbreeding, and mutation load of two 'living fossil' tree species of Dipteronia.</title>
        <authorList>
            <person name="Feng Y."/>
            <person name="Comes H.P."/>
            <person name="Chen J."/>
            <person name="Zhu S."/>
            <person name="Lu R."/>
            <person name="Zhang X."/>
            <person name="Li P."/>
            <person name="Qiu J."/>
            <person name="Olsen K.M."/>
            <person name="Qiu Y."/>
        </authorList>
    </citation>
    <scope>NUCLEOTIDE SEQUENCE</scope>
    <source>
        <strain evidence="3">NBL</strain>
    </source>
</reference>
<keyword evidence="4" id="KW-1185">Reference proteome</keyword>
<comment type="subcellular location">
    <subcellularLocation>
        <location evidence="1">Cytoplasm</location>
    </subcellularLocation>
</comment>
<comment type="caution">
    <text evidence="3">The sequence shown here is derived from an EMBL/GenBank/DDBJ whole genome shotgun (WGS) entry which is preliminary data.</text>
</comment>
<dbReference type="Proteomes" id="UP001281410">
    <property type="component" value="Unassembled WGS sequence"/>
</dbReference>
<gene>
    <name evidence="3" type="ORF">Dsin_021286</name>
</gene>
<dbReference type="InterPro" id="IPR014746">
    <property type="entry name" value="Gln_synth/guanido_kin_cat_dom"/>
</dbReference>
<dbReference type="GO" id="GO:0006542">
    <property type="term" value="P:glutamine biosynthetic process"/>
    <property type="evidence" value="ECO:0007669"/>
    <property type="project" value="TreeGrafter"/>
</dbReference>
<organism evidence="3 4">
    <name type="scientific">Dipteronia sinensis</name>
    <dbReference type="NCBI Taxonomy" id="43782"/>
    <lineage>
        <taxon>Eukaryota</taxon>
        <taxon>Viridiplantae</taxon>
        <taxon>Streptophyta</taxon>
        <taxon>Embryophyta</taxon>
        <taxon>Tracheophyta</taxon>
        <taxon>Spermatophyta</taxon>
        <taxon>Magnoliopsida</taxon>
        <taxon>eudicotyledons</taxon>
        <taxon>Gunneridae</taxon>
        <taxon>Pentapetalae</taxon>
        <taxon>rosids</taxon>
        <taxon>malvids</taxon>
        <taxon>Sapindales</taxon>
        <taxon>Sapindaceae</taxon>
        <taxon>Hippocastanoideae</taxon>
        <taxon>Acereae</taxon>
        <taxon>Dipteronia</taxon>
    </lineage>
</organism>
<accession>A0AAE0A0V7</accession>
<dbReference type="Gene3D" id="3.40.30.10">
    <property type="entry name" value="Glutaredoxin"/>
    <property type="match status" value="1"/>
</dbReference>
<dbReference type="InterPro" id="IPR050292">
    <property type="entry name" value="Glutamine_Synthetase"/>
</dbReference>
<proteinExistence type="predicted"/>
<sequence>MGALLVKELRGTVEDNDRFIDMTEKYFKSPPEFKRLQERPNFHYQRITEIAGVVLSFDPKPIQGDWNGAGAHTNYRNLMQSQCGFDSLALIYGDVVGVLGDWPFCHRVQLALEEKKIRYKLHLVNLCD</sequence>
<dbReference type="CDD" id="cd00570">
    <property type="entry name" value="GST_N_family"/>
    <property type="match status" value="1"/>
</dbReference>
<dbReference type="AlphaFoldDB" id="A0AAE0A0V7"/>
<dbReference type="PANTHER" id="PTHR20852">
    <property type="entry name" value="GLUTAMINE SYNTHETASE"/>
    <property type="match status" value="1"/>
</dbReference>
<name>A0AAE0A0V7_9ROSI</name>
<evidence type="ECO:0000256" key="1">
    <source>
        <dbReference type="ARBA" id="ARBA00004496"/>
    </source>
</evidence>
<dbReference type="Gene3D" id="3.30.590.10">
    <property type="entry name" value="Glutamine synthetase/guanido kinase, catalytic domain"/>
    <property type="match status" value="1"/>
</dbReference>
<dbReference type="GO" id="GO:0005737">
    <property type="term" value="C:cytoplasm"/>
    <property type="evidence" value="ECO:0007669"/>
    <property type="project" value="UniProtKB-SubCell"/>
</dbReference>
<evidence type="ECO:0000313" key="4">
    <source>
        <dbReference type="Proteomes" id="UP001281410"/>
    </source>
</evidence>
<keyword evidence="2" id="KW-0963">Cytoplasm</keyword>
<protein>
    <submittedName>
        <fullName evidence="3">Uncharacterized protein</fullName>
    </submittedName>
</protein>
<dbReference type="GO" id="GO:0004356">
    <property type="term" value="F:glutamine synthetase activity"/>
    <property type="evidence" value="ECO:0007669"/>
    <property type="project" value="TreeGrafter"/>
</dbReference>
<dbReference type="SUPFAM" id="SSF55931">
    <property type="entry name" value="Glutamine synthetase/guanido kinase"/>
    <property type="match status" value="1"/>
</dbReference>
<dbReference type="PANTHER" id="PTHR20852:SF93">
    <property type="entry name" value="GLUTAMINE SYNTHETASE CYTOSOLIC ISOZYME 1-1"/>
    <property type="match status" value="1"/>
</dbReference>
<evidence type="ECO:0000256" key="2">
    <source>
        <dbReference type="ARBA" id="ARBA00022490"/>
    </source>
</evidence>